<accession>A0A6V7VV65</accession>
<sequence length="103" mass="11539">MKTDEFSILATLQQLDPIVTSTAALLNLAFALQTSLRIMAQPKMTLAEVDSLIERILLTNSQLRSLATAANDRTFNYPEQKVTSNQCQHTYLPIVRTLIYPLS</sequence>
<protein>
    <submittedName>
        <fullName evidence="1">Uncharacterized protein</fullName>
    </submittedName>
</protein>
<comment type="caution">
    <text evidence="1">The sequence shown here is derived from an EMBL/GenBank/DDBJ whole genome shotgun (WGS) entry which is preliminary data.</text>
</comment>
<dbReference type="AlphaFoldDB" id="A0A6V7VV65"/>
<name>A0A6V7VV65_MELEN</name>
<evidence type="ECO:0000313" key="1">
    <source>
        <dbReference type="EMBL" id="CAD2178662.1"/>
    </source>
</evidence>
<dbReference type="EMBL" id="CAJEWN010000324">
    <property type="protein sequence ID" value="CAD2178662.1"/>
    <property type="molecule type" value="Genomic_DNA"/>
</dbReference>
<proteinExistence type="predicted"/>
<reference evidence="1 2" key="1">
    <citation type="submission" date="2020-08" db="EMBL/GenBank/DDBJ databases">
        <authorList>
            <person name="Koutsovoulos G."/>
            <person name="Danchin GJ E."/>
        </authorList>
    </citation>
    <scope>NUCLEOTIDE SEQUENCE [LARGE SCALE GENOMIC DNA]</scope>
</reference>
<gene>
    <name evidence="1" type="ORF">MENT_LOCUS30611</name>
</gene>
<evidence type="ECO:0000313" key="2">
    <source>
        <dbReference type="Proteomes" id="UP000580250"/>
    </source>
</evidence>
<dbReference type="Proteomes" id="UP000580250">
    <property type="component" value="Unassembled WGS sequence"/>
</dbReference>
<organism evidence="1 2">
    <name type="scientific">Meloidogyne enterolobii</name>
    <name type="common">Root-knot nematode worm</name>
    <name type="synonym">Meloidogyne mayaguensis</name>
    <dbReference type="NCBI Taxonomy" id="390850"/>
    <lineage>
        <taxon>Eukaryota</taxon>
        <taxon>Metazoa</taxon>
        <taxon>Ecdysozoa</taxon>
        <taxon>Nematoda</taxon>
        <taxon>Chromadorea</taxon>
        <taxon>Rhabditida</taxon>
        <taxon>Tylenchina</taxon>
        <taxon>Tylenchomorpha</taxon>
        <taxon>Tylenchoidea</taxon>
        <taxon>Meloidogynidae</taxon>
        <taxon>Meloidogyninae</taxon>
        <taxon>Meloidogyne</taxon>
    </lineage>
</organism>